<evidence type="ECO:0000313" key="1">
    <source>
        <dbReference type="EMBL" id="GAA5795182.1"/>
    </source>
</evidence>
<keyword evidence="2" id="KW-1185">Reference proteome</keyword>
<proteinExistence type="predicted"/>
<comment type="caution">
    <text evidence="1">The sequence shown here is derived from an EMBL/GenBank/DDBJ whole genome shotgun (WGS) entry which is preliminary data.</text>
</comment>
<organism evidence="1 2">
    <name type="scientific">Helicostylum pulchrum</name>
    <dbReference type="NCBI Taxonomy" id="562976"/>
    <lineage>
        <taxon>Eukaryota</taxon>
        <taxon>Fungi</taxon>
        <taxon>Fungi incertae sedis</taxon>
        <taxon>Mucoromycota</taxon>
        <taxon>Mucoromycotina</taxon>
        <taxon>Mucoromycetes</taxon>
        <taxon>Mucorales</taxon>
        <taxon>Mucorineae</taxon>
        <taxon>Mucoraceae</taxon>
        <taxon>Helicostylum</taxon>
    </lineage>
</organism>
<protein>
    <submittedName>
        <fullName evidence="1">Uncharacterized protein</fullName>
    </submittedName>
</protein>
<reference evidence="1 2" key="1">
    <citation type="submission" date="2024-04" db="EMBL/GenBank/DDBJ databases">
        <title>genome sequences of Mucor flavus KT1a and Helicostylum pulchrum KT1b strains isolation_sourced from the surface of a dry-aged beef.</title>
        <authorList>
            <person name="Toyotome T."/>
            <person name="Hosono M."/>
            <person name="Torimaru M."/>
            <person name="Fukuda K."/>
            <person name="Mikami N."/>
        </authorList>
    </citation>
    <scope>NUCLEOTIDE SEQUENCE [LARGE SCALE GENOMIC DNA]</scope>
    <source>
        <strain evidence="1 2">KT1b</strain>
    </source>
</reference>
<gene>
    <name evidence="1" type="ORF">HPULCUR_000536</name>
</gene>
<dbReference type="EMBL" id="BAABUJ010000004">
    <property type="protein sequence ID" value="GAA5795182.1"/>
    <property type="molecule type" value="Genomic_DNA"/>
</dbReference>
<name>A0ABP9XK60_9FUNG</name>
<dbReference type="Proteomes" id="UP001476247">
    <property type="component" value="Unassembled WGS sequence"/>
</dbReference>
<sequence length="180" mass="20257">MELTNALVSSKRQLTIEGVIRGELVQSLASKIKILNGAFIQVNYKAKSRYNIIQAIYEEAATITLNIQAIIQGIVFVKIAISNCLNEMNTLFRQRLATDLILHHQQSKNIRTNATVLDDMIRITSGESLHSIYMDCSACIISAYPKYVLRTRCFSLDSEVFVQMATGNDLFKTKDKLSSF</sequence>
<accession>A0ABP9XK60</accession>
<evidence type="ECO:0000313" key="2">
    <source>
        <dbReference type="Proteomes" id="UP001476247"/>
    </source>
</evidence>